<organism evidence="3 4">
    <name type="scientific">Williamsia sterculiae</name>
    <dbReference type="NCBI Taxonomy" id="1344003"/>
    <lineage>
        <taxon>Bacteria</taxon>
        <taxon>Bacillati</taxon>
        <taxon>Actinomycetota</taxon>
        <taxon>Actinomycetes</taxon>
        <taxon>Mycobacteriales</taxon>
        <taxon>Nocardiaceae</taxon>
        <taxon>Williamsia</taxon>
    </lineage>
</organism>
<protein>
    <submittedName>
        <fullName evidence="3">Nucleotide-binding universal stress protein, UspA family</fullName>
    </submittedName>
</protein>
<dbReference type="InterPro" id="IPR014729">
    <property type="entry name" value="Rossmann-like_a/b/a_fold"/>
</dbReference>
<evidence type="ECO:0000313" key="3">
    <source>
        <dbReference type="EMBL" id="SIS04739.1"/>
    </source>
</evidence>
<accession>A0A1N7FWQ3</accession>
<dbReference type="PANTHER" id="PTHR46268">
    <property type="entry name" value="STRESS RESPONSE PROTEIN NHAX"/>
    <property type="match status" value="1"/>
</dbReference>
<dbReference type="OrthoDB" id="3174546at2"/>
<dbReference type="STRING" id="1344003.SAMN05445060_2354"/>
<dbReference type="CDD" id="cd00293">
    <property type="entry name" value="USP-like"/>
    <property type="match status" value="1"/>
</dbReference>
<name>A0A1N7FWQ3_9NOCA</name>
<sequence length="145" mass="15680">MNVVIGYDEHPASLAALRTGATLARGQGATIWVVHVADINDEPVDPDSADYEGDTADRLAHHRATVSTLLDADRHDWSYQVVHGPPAPALMRIAETLDAALLVVGRPEHGLTALLDHTMSGAVSRELLRHATCPVLIVPENRSWQ</sequence>
<comment type="similarity">
    <text evidence="1">Belongs to the universal stress protein A family.</text>
</comment>
<keyword evidence="4" id="KW-1185">Reference proteome</keyword>
<dbReference type="SUPFAM" id="SSF52402">
    <property type="entry name" value="Adenine nucleotide alpha hydrolases-like"/>
    <property type="match status" value="1"/>
</dbReference>
<dbReference type="PANTHER" id="PTHR46268:SF6">
    <property type="entry name" value="UNIVERSAL STRESS PROTEIN UP12"/>
    <property type="match status" value="1"/>
</dbReference>
<dbReference type="AlphaFoldDB" id="A0A1N7FWQ3"/>
<dbReference type="InterPro" id="IPR006016">
    <property type="entry name" value="UspA"/>
</dbReference>
<evidence type="ECO:0000313" key="4">
    <source>
        <dbReference type="Proteomes" id="UP000186218"/>
    </source>
</evidence>
<feature type="domain" description="UspA" evidence="2">
    <location>
        <begin position="2"/>
        <end position="139"/>
    </location>
</feature>
<proteinExistence type="inferred from homology"/>
<dbReference type="RefSeq" id="WP_076479687.1">
    <property type="nucleotide sequence ID" value="NZ_FTNT01000006.1"/>
</dbReference>
<dbReference type="EMBL" id="FTNT01000006">
    <property type="protein sequence ID" value="SIS04739.1"/>
    <property type="molecule type" value="Genomic_DNA"/>
</dbReference>
<dbReference type="Pfam" id="PF00582">
    <property type="entry name" value="Usp"/>
    <property type="match status" value="1"/>
</dbReference>
<dbReference type="Proteomes" id="UP000186218">
    <property type="component" value="Unassembled WGS sequence"/>
</dbReference>
<dbReference type="Gene3D" id="3.40.50.620">
    <property type="entry name" value="HUPs"/>
    <property type="match status" value="1"/>
</dbReference>
<gene>
    <name evidence="3" type="ORF">SAMN05445060_2354</name>
</gene>
<reference evidence="3 4" key="1">
    <citation type="submission" date="2017-01" db="EMBL/GenBank/DDBJ databases">
        <authorList>
            <person name="Mah S.A."/>
            <person name="Swanson W.J."/>
            <person name="Moy G.W."/>
            <person name="Vacquier V.D."/>
        </authorList>
    </citation>
    <scope>NUCLEOTIDE SEQUENCE [LARGE SCALE GENOMIC DNA]</scope>
    <source>
        <strain evidence="3 4">CPCC 203464</strain>
    </source>
</reference>
<evidence type="ECO:0000256" key="1">
    <source>
        <dbReference type="ARBA" id="ARBA00008791"/>
    </source>
</evidence>
<evidence type="ECO:0000259" key="2">
    <source>
        <dbReference type="Pfam" id="PF00582"/>
    </source>
</evidence>